<dbReference type="SUPFAM" id="SSF53098">
    <property type="entry name" value="Ribonuclease H-like"/>
    <property type="match status" value="1"/>
</dbReference>
<keyword evidence="5" id="KW-0539">Nucleus</keyword>
<evidence type="ECO:0000256" key="5">
    <source>
        <dbReference type="ARBA" id="ARBA00023242"/>
    </source>
</evidence>
<evidence type="ECO:0000256" key="2">
    <source>
        <dbReference type="ARBA" id="ARBA00022723"/>
    </source>
</evidence>
<comment type="subcellular location">
    <subcellularLocation>
        <location evidence="1">Nucleus</location>
    </subcellularLocation>
</comment>
<comment type="caution">
    <text evidence="7">The sequence shown here is derived from an EMBL/GenBank/DDBJ whole genome shotgun (WGS) entry which is preliminary data.</text>
</comment>
<evidence type="ECO:0000256" key="1">
    <source>
        <dbReference type="ARBA" id="ARBA00004123"/>
    </source>
</evidence>
<keyword evidence="8" id="KW-1185">Reference proteome</keyword>
<evidence type="ECO:0000313" key="8">
    <source>
        <dbReference type="Proteomes" id="UP001159363"/>
    </source>
</evidence>
<dbReference type="Proteomes" id="UP001159363">
    <property type="component" value="Chromosome 2"/>
</dbReference>
<dbReference type="Pfam" id="PF05699">
    <property type="entry name" value="Dimer_Tnp_hAT"/>
    <property type="match status" value="1"/>
</dbReference>
<dbReference type="InterPro" id="IPR052035">
    <property type="entry name" value="ZnF_BED_domain_contain"/>
</dbReference>
<dbReference type="PANTHER" id="PTHR46481">
    <property type="entry name" value="ZINC FINGER BED DOMAIN-CONTAINING PROTEIN 4"/>
    <property type="match status" value="1"/>
</dbReference>
<evidence type="ECO:0000259" key="6">
    <source>
        <dbReference type="Pfam" id="PF05699"/>
    </source>
</evidence>
<sequence length="261" mass="29473">MQVPKLKVIQDVETRWCSEFVILKRLHILREHIAADLIQVLRPFTEATKESSGNTYQTASMVIPIIHCLKAATENYAKKNINGHGTGVSFARNLLKALISRLLLFKMDDINCVATIVHQRYKAALFHHETERLHAFALLKKEIPDVIVDEVHNDGIQDHQVEKAPSESLWDVLNKLSLSIQGNEPDPKMKAIDTYLAAPCLARHCNQHDWWRKNQHLYPVIAKVAANYLALTATQVASERVFSTSGNSHLSQRAIVASTCR</sequence>
<dbReference type="InterPro" id="IPR012337">
    <property type="entry name" value="RNaseH-like_sf"/>
</dbReference>
<dbReference type="PANTHER" id="PTHR46481:SF10">
    <property type="entry name" value="ZINC FINGER BED DOMAIN-CONTAINING PROTEIN 39"/>
    <property type="match status" value="1"/>
</dbReference>
<protein>
    <recommendedName>
        <fullName evidence="6">HAT C-terminal dimerisation domain-containing protein</fullName>
    </recommendedName>
</protein>
<feature type="domain" description="HAT C-terminal dimerisation" evidence="6">
    <location>
        <begin position="192"/>
        <end position="253"/>
    </location>
</feature>
<reference evidence="7 8" key="1">
    <citation type="submission" date="2023-02" db="EMBL/GenBank/DDBJ databases">
        <title>LHISI_Scaffold_Assembly.</title>
        <authorList>
            <person name="Stuart O.P."/>
            <person name="Cleave R."/>
            <person name="Magrath M.J.L."/>
            <person name="Mikheyev A.S."/>
        </authorList>
    </citation>
    <scope>NUCLEOTIDE SEQUENCE [LARGE SCALE GENOMIC DNA]</scope>
    <source>
        <strain evidence="7">Daus_M_001</strain>
        <tissue evidence="7">Leg muscle</tissue>
    </source>
</reference>
<keyword evidence="3" id="KW-0863">Zinc-finger</keyword>
<gene>
    <name evidence="7" type="ORF">PR048_005874</name>
</gene>
<evidence type="ECO:0000256" key="3">
    <source>
        <dbReference type="ARBA" id="ARBA00022771"/>
    </source>
</evidence>
<evidence type="ECO:0000313" key="7">
    <source>
        <dbReference type="EMBL" id="KAJ8893283.1"/>
    </source>
</evidence>
<dbReference type="EMBL" id="JARBHB010000002">
    <property type="protein sequence ID" value="KAJ8893283.1"/>
    <property type="molecule type" value="Genomic_DNA"/>
</dbReference>
<keyword evidence="4" id="KW-0862">Zinc</keyword>
<accession>A0ABQ9I9E1</accession>
<organism evidence="7 8">
    <name type="scientific">Dryococelus australis</name>
    <dbReference type="NCBI Taxonomy" id="614101"/>
    <lineage>
        <taxon>Eukaryota</taxon>
        <taxon>Metazoa</taxon>
        <taxon>Ecdysozoa</taxon>
        <taxon>Arthropoda</taxon>
        <taxon>Hexapoda</taxon>
        <taxon>Insecta</taxon>
        <taxon>Pterygota</taxon>
        <taxon>Neoptera</taxon>
        <taxon>Polyneoptera</taxon>
        <taxon>Phasmatodea</taxon>
        <taxon>Verophasmatodea</taxon>
        <taxon>Anareolatae</taxon>
        <taxon>Phasmatidae</taxon>
        <taxon>Eurycanthinae</taxon>
        <taxon>Dryococelus</taxon>
    </lineage>
</organism>
<name>A0ABQ9I9E1_9NEOP</name>
<proteinExistence type="predicted"/>
<dbReference type="InterPro" id="IPR008906">
    <property type="entry name" value="HATC_C_dom"/>
</dbReference>
<keyword evidence="2" id="KW-0479">Metal-binding</keyword>
<evidence type="ECO:0000256" key="4">
    <source>
        <dbReference type="ARBA" id="ARBA00022833"/>
    </source>
</evidence>